<reference evidence="3" key="1">
    <citation type="journal article" date="2014" name="Int. J. Syst. Evol. Microbiol.">
        <title>Complete genome of a new Firmicutes species belonging to the dominant human colonic microbiota ('Ruminococcus bicirculans') reveals two chromosomes and a selective capacity to utilize plant glucans.</title>
        <authorList>
            <consortium name="NISC Comparative Sequencing Program"/>
            <person name="Wegmann U."/>
            <person name="Louis P."/>
            <person name="Goesmann A."/>
            <person name="Henrissat B."/>
            <person name="Duncan S.H."/>
            <person name="Flint H.J."/>
        </authorList>
    </citation>
    <scope>NUCLEOTIDE SEQUENCE</scope>
    <source>
        <strain evidence="3">NBRC 107715</strain>
    </source>
</reference>
<dbReference type="Proteomes" id="UP001156856">
    <property type="component" value="Unassembled WGS sequence"/>
</dbReference>
<dbReference type="EMBL" id="BSPK01000111">
    <property type="protein sequence ID" value="GLS67299.1"/>
    <property type="molecule type" value="Genomic_DNA"/>
</dbReference>
<feature type="region of interest" description="Disordered" evidence="1">
    <location>
        <begin position="91"/>
        <end position="110"/>
    </location>
</feature>
<dbReference type="RefSeq" id="WP_147028207.1">
    <property type="nucleotide sequence ID" value="NZ_BJZU01000115.1"/>
</dbReference>
<sequence>MHQSPALTPAQRDLLIAARQRADRLLTPPSQVRDRARQLMAERLVALGLAERVPVGAEQPAWQGGSSEDLIGLRLTAGGLIAIADISDGEATPDAIGQGQSEPAPAPAEPAAWTKVARLLALLRREDGADLAALAAATGWQSHTVRAALTGLRHKGYVLSRDKRAGDGVSLYRVAPR</sequence>
<dbReference type="AlphaFoldDB" id="A0A512J9R1"/>
<name>A0A512J9R1_9HYPH</name>
<dbReference type="OrthoDB" id="7206991at2"/>
<evidence type="ECO:0000313" key="3">
    <source>
        <dbReference type="EMBL" id="GLS67299.1"/>
    </source>
</evidence>
<dbReference type="EMBL" id="BJZU01000115">
    <property type="protein sequence ID" value="GEP06691.1"/>
    <property type="molecule type" value="Genomic_DNA"/>
</dbReference>
<evidence type="ECO:0000313" key="2">
    <source>
        <dbReference type="EMBL" id="GEP06691.1"/>
    </source>
</evidence>
<dbReference type="Pfam" id="PF11994">
    <property type="entry name" value="DUF3489"/>
    <property type="match status" value="1"/>
</dbReference>
<dbReference type="SUPFAM" id="SSF46785">
    <property type="entry name" value="Winged helix' DNA-binding domain"/>
    <property type="match status" value="1"/>
</dbReference>
<dbReference type="InterPro" id="IPR036390">
    <property type="entry name" value="WH_DNA-bd_sf"/>
</dbReference>
<comment type="caution">
    <text evidence="2">The sequence shown here is derived from an EMBL/GenBank/DDBJ whole genome shotgun (WGS) entry which is preliminary data.</text>
</comment>
<evidence type="ECO:0000256" key="1">
    <source>
        <dbReference type="SAM" id="MobiDB-lite"/>
    </source>
</evidence>
<evidence type="ECO:0000313" key="5">
    <source>
        <dbReference type="Proteomes" id="UP001156856"/>
    </source>
</evidence>
<protein>
    <recommendedName>
        <fullName evidence="6">DUF3489 domain-containing protein</fullName>
    </recommendedName>
</protein>
<evidence type="ECO:0008006" key="6">
    <source>
        <dbReference type="Google" id="ProtNLM"/>
    </source>
</evidence>
<reference evidence="2 4" key="3">
    <citation type="submission" date="2019-07" db="EMBL/GenBank/DDBJ databases">
        <title>Whole genome shotgun sequence of Methylobacterium oxalidis NBRC 107715.</title>
        <authorList>
            <person name="Hosoyama A."/>
            <person name="Uohara A."/>
            <person name="Ohji S."/>
            <person name="Ichikawa N."/>
        </authorList>
    </citation>
    <scope>NUCLEOTIDE SEQUENCE [LARGE SCALE GENOMIC DNA]</scope>
    <source>
        <strain evidence="2 4">NBRC 107715</strain>
    </source>
</reference>
<keyword evidence="5" id="KW-1185">Reference proteome</keyword>
<organism evidence="2 4">
    <name type="scientific">Methylobacterium oxalidis</name>
    <dbReference type="NCBI Taxonomy" id="944322"/>
    <lineage>
        <taxon>Bacteria</taxon>
        <taxon>Pseudomonadati</taxon>
        <taxon>Pseudomonadota</taxon>
        <taxon>Alphaproteobacteria</taxon>
        <taxon>Hyphomicrobiales</taxon>
        <taxon>Methylobacteriaceae</taxon>
        <taxon>Methylobacterium</taxon>
    </lineage>
</organism>
<evidence type="ECO:0000313" key="4">
    <source>
        <dbReference type="Proteomes" id="UP000321960"/>
    </source>
</evidence>
<gene>
    <name evidence="3" type="ORF">GCM10007888_56820</name>
    <name evidence="2" type="ORF">MOX02_47290</name>
</gene>
<proteinExistence type="predicted"/>
<accession>A0A512J9R1</accession>
<dbReference type="InterPro" id="IPR021880">
    <property type="entry name" value="DUF3489"/>
</dbReference>
<reference evidence="5" key="2">
    <citation type="journal article" date="2019" name="Int. J. Syst. Evol. Microbiol.">
        <title>The Global Catalogue of Microorganisms (GCM) 10K type strain sequencing project: providing services to taxonomists for standard genome sequencing and annotation.</title>
        <authorList>
            <consortium name="The Broad Institute Genomics Platform"/>
            <consortium name="The Broad Institute Genome Sequencing Center for Infectious Disease"/>
            <person name="Wu L."/>
            <person name="Ma J."/>
        </authorList>
    </citation>
    <scope>NUCLEOTIDE SEQUENCE [LARGE SCALE GENOMIC DNA]</scope>
    <source>
        <strain evidence="5">NBRC 107715</strain>
    </source>
</reference>
<dbReference type="Proteomes" id="UP000321960">
    <property type="component" value="Unassembled WGS sequence"/>
</dbReference>
<reference evidence="3" key="4">
    <citation type="submission" date="2023-01" db="EMBL/GenBank/DDBJ databases">
        <title>Draft genome sequence of Methylobacterium oxalidis strain NBRC 107715.</title>
        <authorList>
            <person name="Sun Q."/>
            <person name="Mori K."/>
        </authorList>
    </citation>
    <scope>NUCLEOTIDE SEQUENCE</scope>
    <source>
        <strain evidence="3">NBRC 107715</strain>
    </source>
</reference>